<dbReference type="AlphaFoldDB" id="E7RYT3"/>
<accession>E7RYT3</accession>
<keyword evidence="2" id="KW-1185">Reference proteome</keyword>
<dbReference type="Proteomes" id="UP000011021">
    <property type="component" value="Unassembled WGS sequence"/>
</dbReference>
<gene>
    <name evidence="1" type="ORF">HMPREF0551_1847</name>
</gene>
<dbReference type="HOGENOM" id="CLU_2617648_0_0_4"/>
<name>E7RYT3_9BURK</name>
<evidence type="ECO:0000313" key="2">
    <source>
        <dbReference type="Proteomes" id="UP000011021"/>
    </source>
</evidence>
<reference evidence="1 2" key="1">
    <citation type="submission" date="2010-12" db="EMBL/GenBank/DDBJ databases">
        <authorList>
            <person name="Muzny D."/>
            <person name="Qin X."/>
            <person name="Deng J."/>
            <person name="Jiang H."/>
            <person name="Liu Y."/>
            <person name="Qu J."/>
            <person name="Song X.-Z."/>
            <person name="Zhang L."/>
            <person name="Thornton R."/>
            <person name="Coyle M."/>
            <person name="Francisco L."/>
            <person name="Jackson L."/>
            <person name="Javaid M."/>
            <person name="Korchina V."/>
            <person name="Kovar C."/>
            <person name="Mata R."/>
            <person name="Mathew T."/>
            <person name="Ngo R."/>
            <person name="Nguyen L."/>
            <person name="Nguyen N."/>
            <person name="Okwuonu G."/>
            <person name="Ongeri F."/>
            <person name="Pham C."/>
            <person name="Simmons D."/>
            <person name="Wilczek-Boney K."/>
            <person name="Hale W."/>
            <person name="Jakkamsetti A."/>
            <person name="Pham P."/>
            <person name="Ruth R."/>
            <person name="San Lucas F."/>
            <person name="Warren J."/>
            <person name="Zhang J."/>
            <person name="Zhao Z."/>
            <person name="Zhou C."/>
            <person name="Zhu D."/>
            <person name="Lee S."/>
            <person name="Bess C."/>
            <person name="Blankenburg K."/>
            <person name="Forbes L."/>
            <person name="Fu Q."/>
            <person name="Gubbala S."/>
            <person name="Hirani K."/>
            <person name="Jayaseelan J.C."/>
            <person name="Lara F."/>
            <person name="Munidasa M."/>
            <person name="Palculict T."/>
            <person name="Patil S."/>
            <person name="Pu L.-L."/>
            <person name="Saada N."/>
            <person name="Tang L."/>
            <person name="Weissenberger G."/>
            <person name="Zhu Y."/>
            <person name="Hemphill L."/>
            <person name="Shang Y."/>
            <person name="Youmans B."/>
            <person name="Ayvaz T."/>
            <person name="Ross M."/>
            <person name="Santibanez J."/>
            <person name="Aqrawi P."/>
            <person name="Gross S."/>
            <person name="Joshi V."/>
            <person name="Fowler G."/>
            <person name="Nazareth L."/>
            <person name="Reid J."/>
            <person name="Worley K."/>
            <person name="Petrosino J."/>
            <person name="Highlander S."/>
            <person name="Gibbs R."/>
        </authorList>
    </citation>
    <scope>NUCLEOTIDE SEQUENCE [LARGE SCALE GENOMIC DNA]</scope>
    <source>
        <strain evidence="1 2">ATCC 51599</strain>
    </source>
</reference>
<dbReference type="EMBL" id="AEQP01000020">
    <property type="protein sequence ID" value="EFV94407.1"/>
    <property type="molecule type" value="Genomic_DNA"/>
</dbReference>
<protein>
    <submittedName>
        <fullName evidence="1">Uncharacterized protein</fullName>
    </submittedName>
</protein>
<evidence type="ECO:0000313" key="1">
    <source>
        <dbReference type="EMBL" id="EFV94407.1"/>
    </source>
</evidence>
<sequence length="78" mass="8380">MGNRVVVATTMVSVARPLSPRAKAPRRLVVQCADTEARFRAGIRPTVSSSSAPTPLTSIRHAVFRTTAALRGPPINWV</sequence>
<proteinExistence type="predicted"/>
<organism evidence="1 2">
    <name type="scientific">Lautropia mirabilis ATCC 51599</name>
    <dbReference type="NCBI Taxonomy" id="887898"/>
    <lineage>
        <taxon>Bacteria</taxon>
        <taxon>Pseudomonadati</taxon>
        <taxon>Pseudomonadota</taxon>
        <taxon>Betaproteobacteria</taxon>
        <taxon>Burkholderiales</taxon>
        <taxon>Burkholderiaceae</taxon>
        <taxon>Lautropia</taxon>
    </lineage>
</organism>
<comment type="caution">
    <text evidence="1">The sequence shown here is derived from an EMBL/GenBank/DDBJ whole genome shotgun (WGS) entry which is preliminary data.</text>
</comment>
<dbReference type="STRING" id="887898.HMPREF0551_1847"/>